<comment type="subcellular location">
    <subcellularLocation>
        <location evidence="2">Secreted</location>
    </subcellularLocation>
</comment>
<protein>
    <recommendedName>
        <fullName evidence="14">Microbial collagenase</fullName>
    </recommendedName>
</protein>
<keyword evidence="5" id="KW-0479">Metal-binding</keyword>
<evidence type="ECO:0000256" key="1">
    <source>
        <dbReference type="ARBA" id="ARBA00001947"/>
    </source>
</evidence>
<dbReference type="EMBL" id="BAAAKJ010000265">
    <property type="protein sequence ID" value="GAA1403936.1"/>
    <property type="molecule type" value="Genomic_DNA"/>
</dbReference>
<evidence type="ECO:0008006" key="14">
    <source>
        <dbReference type="Google" id="ProtNLM"/>
    </source>
</evidence>
<evidence type="ECO:0000256" key="4">
    <source>
        <dbReference type="ARBA" id="ARBA00022670"/>
    </source>
</evidence>
<evidence type="ECO:0000313" key="12">
    <source>
        <dbReference type="EMBL" id="GAA1403936.1"/>
    </source>
</evidence>
<keyword evidence="9" id="KW-0482">Metalloprotease</keyword>
<evidence type="ECO:0000256" key="8">
    <source>
        <dbReference type="ARBA" id="ARBA00022833"/>
    </source>
</evidence>
<comment type="caution">
    <text evidence="12">The sequence shown here is derived from an EMBL/GenBank/DDBJ whole genome shotgun (WGS) entry which is preliminary data.</text>
</comment>
<keyword evidence="3" id="KW-0964">Secreted</keyword>
<gene>
    <name evidence="12" type="ORF">GCM10009639_49350</name>
</gene>
<evidence type="ECO:0000256" key="2">
    <source>
        <dbReference type="ARBA" id="ARBA00004613"/>
    </source>
</evidence>
<keyword evidence="4" id="KW-0645">Protease</keyword>
<evidence type="ECO:0000256" key="9">
    <source>
        <dbReference type="ARBA" id="ARBA00023049"/>
    </source>
</evidence>
<dbReference type="PRINTS" id="PR00931">
    <property type="entry name" value="MICOLLPTASE"/>
</dbReference>
<evidence type="ECO:0000256" key="5">
    <source>
        <dbReference type="ARBA" id="ARBA00022723"/>
    </source>
</evidence>
<organism evidence="12 13">
    <name type="scientific">Kitasatospora putterlickiae</name>
    <dbReference type="NCBI Taxonomy" id="221725"/>
    <lineage>
        <taxon>Bacteria</taxon>
        <taxon>Bacillati</taxon>
        <taxon>Actinomycetota</taxon>
        <taxon>Actinomycetes</taxon>
        <taxon>Kitasatosporales</taxon>
        <taxon>Streptomycetaceae</taxon>
        <taxon>Kitasatospora</taxon>
    </lineage>
</organism>
<evidence type="ECO:0000256" key="11">
    <source>
        <dbReference type="SAM" id="SignalP"/>
    </source>
</evidence>
<feature type="compositionally biased region" description="Low complexity" evidence="10">
    <location>
        <begin position="94"/>
        <end position="105"/>
    </location>
</feature>
<dbReference type="InterPro" id="IPR002169">
    <property type="entry name" value="Peptidase_M9A/M9B"/>
</dbReference>
<comment type="cofactor">
    <cofactor evidence="1">
        <name>Zn(2+)</name>
        <dbReference type="ChEBI" id="CHEBI:29105"/>
    </cofactor>
</comment>
<feature type="compositionally biased region" description="Low complexity" evidence="10">
    <location>
        <begin position="30"/>
        <end position="61"/>
    </location>
</feature>
<dbReference type="Proteomes" id="UP001499863">
    <property type="component" value="Unassembled WGS sequence"/>
</dbReference>
<feature type="region of interest" description="Disordered" evidence="10">
    <location>
        <begin position="30"/>
        <end position="105"/>
    </location>
</feature>
<feature type="chain" id="PRO_5046687484" description="Microbial collagenase" evidence="11">
    <location>
        <begin position="31"/>
        <end position="785"/>
    </location>
</feature>
<proteinExistence type="predicted"/>
<evidence type="ECO:0000256" key="3">
    <source>
        <dbReference type="ARBA" id="ARBA00022525"/>
    </source>
</evidence>
<sequence>MSATPRLRTVLLSAALAATLTAPLVQSAQAVTPGPAPTASVPAAPSATFGDAARPPAGAADEVAHGTGTGDAGPEGAPENADRQSIATAGQPVADPAAPSSPTTRTAAAGCDLAAFSALSPSALADFLGDPAHGYDDCLLPLLGTWRPELAKILTPAHVRTVAERISALAPRFDSANTLNQEGLWYFLHVAVLFDFGTEHPELDFGDETTTATIRRATADYLANPRVFEPTTEAGKAMGEVFHANSGPHLRPDLLPLSERVLRQYAAADSPYIGDRGWNWALQAALQINYQGILNVVEDGGDFRKAVIANPGYRQAIRSFIDYRHLKGTGTEWAVSDAMLEYARLATVEELQPVLKDELGAVITAARDNFGHLSRPWANVAVAVNDLGLCRPYDACREDLTQRFFPNTYSYDNGTLVIRTALDKATADQLYYATKQVKAQFFRTVGTDQPLPEDPNPVLTVRLYDTKSNYQRLQHLLFGIGDVDNGGIYIEQGATFYTYQRTSDESYLSLEELFRHEYTHYLNGRWAIPGIGGTTRWPGDATFAMNEGTAEYFAGATSADGVKARKNMLKEIAADDLAGRPWLTVDQILHATWPSLGFRVYPYAAAFFNLLGENHPDQFAEMYRLLRADDVDGYNAWRDRLGRDAGLQREYTDYLKTQAPLAAGLFVPATDYTPNGRLHFAWASEVQDAFARATQNTPVCKDNADWNNSMRFTCTGRITATLPNTVDAGRIRETMSDTVDYFLLDRAGTAANNLTDMNCWFGEVDVWPTGQAGSADYTCEGPLRR</sequence>
<keyword evidence="7" id="KW-0378">Hydrolase</keyword>
<evidence type="ECO:0000256" key="6">
    <source>
        <dbReference type="ARBA" id="ARBA00022729"/>
    </source>
</evidence>
<evidence type="ECO:0000256" key="7">
    <source>
        <dbReference type="ARBA" id="ARBA00022801"/>
    </source>
</evidence>
<reference evidence="12 13" key="1">
    <citation type="journal article" date="2019" name="Int. J. Syst. Evol. Microbiol.">
        <title>The Global Catalogue of Microorganisms (GCM) 10K type strain sequencing project: providing services to taxonomists for standard genome sequencing and annotation.</title>
        <authorList>
            <consortium name="The Broad Institute Genomics Platform"/>
            <consortium name="The Broad Institute Genome Sequencing Center for Infectious Disease"/>
            <person name="Wu L."/>
            <person name="Ma J."/>
        </authorList>
    </citation>
    <scope>NUCLEOTIDE SEQUENCE [LARGE SCALE GENOMIC DNA]</scope>
    <source>
        <strain evidence="12 13">JCM 12393</strain>
    </source>
</reference>
<dbReference type="RefSeq" id="WP_344339546.1">
    <property type="nucleotide sequence ID" value="NZ_BAAAKJ010000265.1"/>
</dbReference>
<name>A0ABN1YE09_9ACTN</name>
<dbReference type="PANTHER" id="PTHR13062:SF9">
    <property type="entry name" value="MICROBIAL COLLAGENASE"/>
    <property type="match status" value="1"/>
</dbReference>
<dbReference type="Gene3D" id="3.40.30.160">
    <property type="entry name" value="Collagenase ColT, N-terminal domain"/>
    <property type="match status" value="1"/>
</dbReference>
<evidence type="ECO:0000313" key="13">
    <source>
        <dbReference type="Proteomes" id="UP001499863"/>
    </source>
</evidence>
<dbReference type="PANTHER" id="PTHR13062">
    <property type="entry name" value="COLLAGENASE"/>
    <property type="match status" value="1"/>
</dbReference>
<keyword evidence="13" id="KW-1185">Reference proteome</keyword>
<feature type="signal peptide" evidence="11">
    <location>
        <begin position="1"/>
        <end position="30"/>
    </location>
</feature>
<keyword evidence="8" id="KW-0862">Zinc</keyword>
<dbReference type="Gene3D" id="1.10.390.20">
    <property type="match status" value="1"/>
</dbReference>
<accession>A0ABN1YE09</accession>
<dbReference type="Pfam" id="PF01752">
    <property type="entry name" value="Peptidase_M9"/>
    <property type="match status" value="1"/>
</dbReference>
<keyword evidence="6 11" id="KW-0732">Signal</keyword>
<evidence type="ECO:0000256" key="10">
    <source>
        <dbReference type="SAM" id="MobiDB-lite"/>
    </source>
</evidence>